<protein>
    <submittedName>
        <fullName evidence="1">Hydroxymethylpyrimidine pyrophosphatase</fullName>
    </submittedName>
</protein>
<dbReference type="RefSeq" id="WP_089826865.1">
    <property type="nucleotide sequence ID" value="NZ_FODV01000014.1"/>
</dbReference>
<dbReference type="SUPFAM" id="SSF56784">
    <property type="entry name" value="HAD-like"/>
    <property type="match status" value="1"/>
</dbReference>
<dbReference type="EMBL" id="FODV01000014">
    <property type="protein sequence ID" value="SEP10911.1"/>
    <property type="molecule type" value="Genomic_DNA"/>
</dbReference>
<dbReference type="Proteomes" id="UP000199126">
    <property type="component" value="Unassembled WGS sequence"/>
</dbReference>
<dbReference type="InterPro" id="IPR036412">
    <property type="entry name" value="HAD-like_sf"/>
</dbReference>
<proteinExistence type="predicted"/>
<dbReference type="InterPro" id="IPR023214">
    <property type="entry name" value="HAD_sf"/>
</dbReference>
<dbReference type="OrthoDB" id="287698at2157"/>
<evidence type="ECO:0000313" key="2">
    <source>
        <dbReference type="Proteomes" id="UP000199126"/>
    </source>
</evidence>
<accession>A0A1H8V6C4</accession>
<keyword evidence="2" id="KW-1185">Reference proteome</keyword>
<evidence type="ECO:0000313" key="1">
    <source>
        <dbReference type="EMBL" id="SEP10911.1"/>
    </source>
</evidence>
<name>A0A1H8V6C4_9EURY</name>
<organism evidence="1 2">
    <name type="scientific">Halogranum amylolyticum</name>
    <dbReference type="NCBI Taxonomy" id="660520"/>
    <lineage>
        <taxon>Archaea</taxon>
        <taxon>Methanobacteriati</taxon>
        <taxon>Methanobacteriota</taxon>
        <taxon>Stenosarchaea group</taxon>
        <taxon>Halobacteria</taxon>
        <taxon>Halobacteriales</taxon>
        <taxon>Haloferacaceae</taxon>
    </lineage>
</organism>
<sequence>MEQYNQLYELYEEHDTDTLRALQDLADLFPLVESRVALDRWKEINEELAERKDEIENAFPDVGDVLADLATRAREEQAFTGLDLSNKYGRSVNVFVLDVDETLRSTGSTDNEIPNDTLNLLATFYDEGVPIVICTGQTLENVKGFAIQGLGSEIVHSGNLGIVYETGTGVFTPGHGAQTKQLLYEDLNDDIQAVFDDVRARVLSQAPERLRKGCHLQGNEFNITMKPNFDTGSVDAVEIIDEALVYEIDLLADAISTLDQIGDVDRETTSTWTRAYYADQDPEIEAVLDREGALPDVSASKVPPDLEDMLERIDIGYYEGDAAEIGSLELSKVVGVEAAFDVLDIDDPFAIVMGDSKSDLRVMRWVQEHNAGIAAAPEHASQAVIDHVESTDELVFEEGRAGDILRTVYALNRFADESPS</sequence>
<gene>
    <name evidence="1" type="ORF">SAMN04487948_11476</name>
</gene>
<dbReference type="Gene3D" id="3.40.50.1000">
    <property type="entry name" value="HAD superfamily/HAD-like"/>
    <property type="match status" value="1"/>
</dbReference>
<dbReference type="AlphaFoldDB" id="A0A1H8V6C4"/>
<dbReference type="Gene3D" id="3.30.1240.10">
    <property type="match status" value="1"/>
</dbReference>
<reference evidence="2" key="1">
    <citation type="submission" date="2016-10" db="EMBL/GenBank/DDBJ databases">
        <authorList>
            <person name="Varghese N."/>
            <person name="Submissions S."/>
        </authorList>
    </citation>
    <scope>NUCLEOTIDE SEQUENCE [LARGE SCALE GENOMIC DNA]</scope>
    <source>
        <strain evidence="2">CGMCC 1.10121</strain>
    </source>
</reference>